<protein>
    <recommendedName>
        <fullName evidence="6">Protein FAR1-RELATED SEQUENCE</fullName>
    </recommendedName>
</protein>
<proteinExistence type="inferred from homology"/>
<accession>A0AAN8VJT8</accession>
<dbReference type="GO" id="GO:0006355">
    <property type="term" value="P:regulation of DNA-templated transcription"/>
    <property type="evidence" value="ECO:0007669"/>
    <property type="project" value="UniProtKB-UniRule"/>
</dbReference>
<comment type="similarity">
    <text evidence="1 6">Belongs to the FHY3/FAR1 family.</text>
</comment>
<dbReference type="EMBL" id="JBAMMX010000007">
    <property type="protein sequence ID" value="KAK6936413.1"/>
    <property type="molecule type" value="Genomic_DNA"/>
</dbReference>
<dbReference type="Proteomes" id="UP001370490">
    <property type="component" value="Unassembled WGS sequence"/>
</dbReference>
<evidence type="ECO:0000256" key="5">
    <source>
        <dbReference type="PROSITE-ProRule" id="PRU00325"/>
    </source>
</evidence>
<keyword evidence="10" id="KW-1185">Reference proteome</keyword>
<keyword evidence="2 6" id="KW-0479">Metal-binding</keyword>
<comment type="caution">
    <text evidence="9">The sequence shown here is derived from an EMBL/GenBank/DDBJ whole genome shotgun (WGS) entry which is preliminary data.</text>
</comment>
<feature type="domain" description="SWIM-type" evidence="8">
    <location>
        <begin position="558"/>
        <end position="594"/>
    </location>
</feature>
<evidence type="ECO:0000256" key="7">
    <source>
        <dbReference type="SAM" id="MobiDB-lite"/>
    </source>
</evidence>
<comment type="subcellular location">
    <subcellularLocation>
        <location evidence="6">Nucleus</location>
    </subcellularLocation>
</comment>
<keyword evidence="3 5" id="KW-0863">Zinc-finger</keyword>
<dbReference type="InterPro" id="IPR006564">
    <property type="entry name" value="Znf_PMZ"/>
</dbReference>
<reference evidence="9 10" key="1">
    <citation type="submission" date="2023-12" db="EMBL/GenBank/DDBJ databases">
        <title>A high-quality genome assembly for Dillenia turbinata (Dilleniales).</title>
        <authorList>
            <person name="Chanderbali A."/>
        </authorList>
    </citation>
    <scope>NUCLEOTIDE SEQUENCE [LARGE SCALE GENOMIC DNA]</scope>
    <source>
        <strain evidence="9">LSX21</strain>
        <tissue evidence="9">Leaf</tissue>
    </source>
</reference>
<evidence type="ECO:0000313" key="10">
    <source>
        <dbReference type="Proteomes" id="UP001370490"/>
    </source>
</evidence>
<dbReference type="InterPro" id="IPR007527">
    <property type="entry name" value="Znf_SWIM"/>
</dbReference>
<keyword evidence="4 6" id="KW-0862">Zinc</keyword>
<evidence type="ECO:0000256" key="3">
    <source>
        <dbReference type="ARBA" id="ARBA00022771"/>
    </source>
</evidence>
<feature type="region of interest" description="Disordered" evidence="7">
    <location>
        <begin position="1"/>
        <end position="26"/>
    </location>
</feature>
<comment type="function">
    <text evidence="6">Putative transcription activator involved in regulating light control of development.</text>
</comment>
<dbReference type="Pfam" id="PF10551">
    <property type="entry name" value="MULE"/>
    <property type="match status" value="1"/>
</dbReference>
<name>A0AAN8VJT8_9MAGN</name>
<dbReference type="PROSITE" id="PS50966">
    <property type="entry name" value="ZF_SWIM"/>
    <property type="match status" value="1"/>
</dbReference>
<evidence type="ECO:0000256" key="1">
    <source>
        <dbReference type="ARBA" id="ARBA00005889"/>
    </source>
</evidence>
<evidence type="ECO:0000256" key="4">
    <source>
        <dbReference type="ARBA" id="ARBA00022833"/>
    </source>
</evidence>
<dbReference type="InterPro" id="IPR018289">
    <property type="entry name" value="MULE_transposase_dom"/>
</dbReference>
<keyword evidence="6" id="KW-0539">Nucleus</keyword>
<dbReference type="InterPro" id="IPR004330">
    <property type="entry name" value="FAR1_DNA_bnd_dom"/>
</dbReference>
<dbReference type="AlphaFoldDB" id="A0AAN8VJT8"/>
<dbReference type="Pfam" id="PF03101">
    <property type="entry name" value="FAR1"/>
    <property type="match status" value="1"/>
</dbReference>
<gene>
    <name evidence="9" type="ORF">RJ641_033443</name>
</gene>
<dbReference type="GO" id="GO:0005634">
    <property type="term" value="C:nucleus"/>
    <property type="evidence" value="ECO:0007669"/>
    <property type="project" value="UniProtKB-SubCell"/>
</dbReference>
<evidence type="ECO:0000313" key="9">
    <source>
        <dbReference type="EMBL" id="KAK6936413.1"/>
    </source>
</evidence>
<organism evidence="9 10">
    <name type="scientific">Dillenia turbinata</name>
    <dbReference type="NCBI Taxonomy" id="194707"/>
    <lineage>
        <taxon>Eukaryota</taxon>
        <taxon>Viridiplantae</taxon>
        <taxon>Streptophyta</taxon>
        <taxon>Embryophyta</taxon>
        <taxon>Tracheophyta</taxon>
        <taxon>Spermatophyta</taxon>
        <taxon>Magnoliopsida</taxon>
        <taxon>eudicotyledons</taxon>
        <taxon>Gunneridae</taxon>
        <taxon>Pentapetalae</taxon>
        <taxon>Dilleniales</taxon>
        <taxon>Dilleniaceae</taxon>
        <taxon>Dillenia</taxon>
    </lineage>
</organism>
<dbReference type="PANTHER" id="PTHR31669:SF279">
    <property type="entry name" value="PROTEIN FAR1-RELATED SEQUENCE"/>
    <property type="match status" value="1"/>
</dbReference>
<evidence type="ECO:0000256" key="2">
    <source>
        <dbReference type="ARBA" id="ARBA00022723"/>
    </source>
</evidence>
<evidence type="ECO:0000256" key="6">
    <source>
        <dbReference type="RuleBase" id="RU367018"/>
    </source>
</evidence>
<evidence type="ECO:0000259" key="8">
    <source>
        <dbReference type="PROSITE" id="PS50966"/>
    </source>
</evidence>
<dbReference type="PANTHER" id="PTHR31669">
    <property type="entry name" value="PROTEIN FAR1-RELATED SEQUENCE 10-RELATED"/>
    <property type="match status" value="1"/>
</dbReference>
<dbReference type="SMART" id="SM00575">
    <property type="entry name" value="ZnF_PMZ"/>
    <property type="match status" value="1"/>
</dbReference>
<sequence>MDDKKDELSSPHGEEMDSGPQASHNLDLNIDQASCSPNVACQSSPFVKGEANGDVVLGIGMEFESDEHAYNFYNKYAGLVGFSVRKDWVNRSKVHGKVVSRKFTCSKEGYRRKDKRDAIVKRHRKETRTGCMAHLIITRQPNGKYHVTHFEPNHNHDNLDPAHLNVVPLEKSLNARQALAEDFTTDSDNRVALTFELMSRRLGDREDLDPDSGSHLCSERTRRMKEGEAGRILRYFQMQHFENPSFFYAIQLDSEDKISNIFWADDKMVIDYDHFGDVICLDTTYRTSEGHKPFIQFIGLNHHRQVVIFGAALLYDETTESFKWLFQTFVEAMSGKKPKTVLTDQDATLVEAINSVLSETNHHLCVWQMYRNALKHLDHVTKGSDSFAEDFRDCIFRHEDEEDFLHAWEVMIEKYNLQQNDWLRWMFKERDKWAVVYGRNTFFVEPKSVYLGESISIYLGKYLGSESDVLQFFKHFEAVVDEQRHKELQASYEMTNKLPRLMGNVVLLKHAIELYTPRAFEVFQHEYEKSLNIVLNLCNENGPLFEYKANIFGQAREHTVTFNSLDDTVVCSCLKFEHAGLLCCHAFKVLDHRNIKVVPSKYFLKRWTKDARTKSESKDGGCTAEENSKSAIASRYKDLCCRVVKISSRAVESEEAYRYASRQLDEVMQGVEKILNSHSVNKDQVLASSSTVANASECDNADIFLDGSAIEGQDDNIRAKGAKENESDVSIEGEPKIVNGECSHSKADHNVESSSLNNITSISCSPLANVEAQAPLSNHVTQGVYNLEGNQVLQCMYRPNLVVDHHHLNPNMYQQPNFYPSQNDSPSQSHLLQDSLFRNTLHESITSSSQLRPGMDFHEPHENPSSLVHYEQSYRTRDTTYFGSK</sequence>
<dbReference type="GO" id="GO:0008270">
    <property type="term" value="F:zinc ion binding"/>
    <property type="evidence" value="ECO:0007669"/>
    <property type="project" value="UniProtKB-UniRule"/>
</dbReference>
<feature type="compositionally biased region" description="Basic and acidic residues" evidence="7">
    <location>
        <begin position="1"/>
        <end position="15"/>
    </location>
</feature>
<dbReference type="InterPro" id="IPR031052">
    <property type="entry name" value="FHY3/FAR1"/>
</dbReference>